<dbReference type="PROSITE" id="PS00018">
    <property type="entry name" value="EF_HAND_1"/>
    <property type="match status" value="1"/>
</dbReference>
<evidence type="ECO:0000313" key="1">
    <source>
        <dbReference type="EMBL" id="KAL3764694.1"/>
    </source>
</evidence>
<accession>A0ABD3ML81</accession>
<protein>
    <submittedName>
        <fullName evidence="1">Uncharacterized protein</fullName>
    </submittedName>
</protein>
<gene>
    <name evidence="1" type="ORF">ACHAWU_001524</name>
</gene>
<proteinExistence type="predicted"/>
<dbReference type="Proteomes" id="UP001530293">
    <property type="component" value="Unassembled WGS sequence"/>
</dbReference>
<evidence type="ECO:0000313" key="2">
    <source>
        <dbReference type="Proteomes" id="UP001530293"/>
    </source>
</evidence>
<comment type="caution">
    <text evidence="1">The sequence shown here is derived from an EMBL/GenBank/DDBJ whole genome shotgun (WGS) entry which is preliminary data.</text>
</comment>
<organism evidence="1 2">
    <name type="scientific">Discostella pseudostelligera</name>
    <dbReference type="NCBI Taxonomy" id="259834"/>
    <lineage>
        <taxon>Eukaryota</taxon>
        <taxon>Sar</taxon>
        <taxon>Stramenopiles</taxon>
        <taxon>Ochrophyta</taxon>
        <taxon>Bacillariophyta</taxon>
        <taxon>Coscinodiscophyceae</taxon>
        <taxon>Thalassiosirophycidae</taxon>
        <taxon>Stephanodiscales</taxon>
        <taxon>Stephanodiscaceae</taxon>
        <taxon>Discostella</taxon>
    </lineage>
</organism>
<name>A0ABD3ML81_9STRA</name>
<dbReference type="InterPro" id="IPR018247">
    <property type="entry name" value="EF_Hand_1_Ca_BS"/>
</dbReference>
<keyword evidence="2" id="KW-1185">Reference proteome</keyword>
<reference evidence="1 2" key="1">
    <citation type="submission" date="2024-10" db="EMBL/GenBank/DDBJ databases">
        <title>Updated reference genomes for cyclostephanoid diatoms.</title>
        <authorList>
            <person name="Roberts W.R."/>
            <person name="Alverson A.J."/>
        </authorList>
    </citation>
    <scope>NUCLEOTIDE SEQUENCE [LARGE SCALE GENOMIC DNA]</scope>
    <source>
        <strain evidence="1 2">AJA232-27</strain>
    </source>
</reference>
<sequence length="302" mass="33495">MPSATTTATTVAAIAAGCSLIAYGFSHLSKLSSSQRPKTKTDLIEIDDEIDDDDDDDDFITPDDVVAVFDKLFLTMQQVVLQLSQQVQQLQMAGQVIPEKQLRQLLKAEFERALSECQAQVFEENDVDADCLEEATWEFMDSPEEYPKVKRAVERFQKLYESMSGEDVVGWTPNKAKKASSREDGATTAGVVRKELSPSELMKAATIYFDAITEIMIGLSDSWKAEGRDFKDPEVLKEFHMEASTDANEAGEEKLMSELGLSMGDFRSAIDKHSRNPAVGQTLGMLQIKQQQDLISAGVPMM</sequence>
<dbReference type="EMBL" id="JALLBG020000102">
    <property type="protein sequence ID" value="KAL3764694.1"/>
    <property type="molecule type" value="Genomic_DNA"/>
</dbReference>
<dbReference type="AlphaFoldDB" id="A0ABD3ML81"/>